<sequence length="401" mass="47514">MISVNTVFKDEEIKGCWFHFCQAVKRKLFSFGLKARYNNNWDFRFWVRRFLILPLIPLDHLESAFEIIIDQMPNSDELSITKFVKYFIKQWINGQFSPTIWNHHQTDKRRTNNDVEGFHSGLAKSSLNVHPKVDEMIKQIKLIDGKSRDSFYKAQSSSTDQLQKQNEFNKNLNIELVHQEYYCKEITFEQYFEKLAHQILNQYETVLGKTENLNIEEIESLPNDEMSNLKCKTDKLVNTYKEAFFIKIFDKIYGKKYELVENKMKQNEDEPAITVKTKAIKRKVNQEATVMSKKLCVKVKQEVISANSIENPIILNVTDTELVQNGDTLCLSETTWLRSSHIDHALDFLNYQFNRPYQEISYWPTWKLQKLFGETDEVCIDPNADHVFILNVNNMHWYWNK</sequence>
<dbReference type="OrthoDB" id="6144560at2759"/>
<dbReference type="AlphaFoldDB" id="A0A3M7PMW5"/>
<proteinExistence type="predicted"/>
<gene>
    <name evidence="1" type="ORF">BpHYR1_014867</name>
</gene>
<evidence type="ECO:0008006" key="3">
    <source>
        <dbReference type="Google" id="ProtNLM"/>
    </source>
</evidence>
<dbReference type="EMBL" id="REGN01009930">
    <property type="protein sequence ID" value="RNA00081.1"/>
    <property type="molecule type" value="Genomic_DNA"/>
</dbReference>
<evidence type="ECO:0000313" key="1">
    <source>
        <dbReference type="EMBL" id="RNA00081.1"/>
    </source>
</evidence>
<dbReference type="Proteomes" id="UP000276133">
    <property type="component" value="Unassembled WGS sequence"/>
</dbReference>
<keyword evidence="2" id="KW-1185">Reference proteome</keyword>
<name>A0A3M7PMW5_BRAPC</name>
<accession>A0A3M7PMW5</accession>
<comment type="caution">
    <text evidence="1">The sequence shown here is derived from an EMBL/GenBank/DDBJ whole genome shotgun (WGS) entry which is preliminary data.</text>
</comment>
<reference evidence="1 2" key="1">
    <citation type="journal article" date="2018" name="Sci. Rep.">
        <title>Genomic signatures of local adaptation to the degree of environmental predictability in rotifers.</title>
        <authorList>
            <person name="Franch-Gras L."/>
            <person name="Hahn C."/>
            <person name="Garcia-Roger E.M."/>
            <person name="Carmona M.J."/>
            <person name="Serra M."/>
            <person name="Gomez A."/>
        </authorList>
    </citation>
    <scope>NUCLEOTIDE SEQUENCE [LARGE SCALE GENOMIC DNA]</scope>
    <source>
        <strain evidence="1">HYR1</strain>
    </source>
</reference>
<organism evidence="1 2">
    <name type="scientific">Brachionus plicatilis</name>
    <name type="common">Marine rotifer</name>
    <name type="synonym">Brachionus muelleri</name>
    <dbReference type="NCBI Taxonomy" id="10195"/>
    <lineage>
        <taxon>Eukaryota</taxon>
        <taxon>Metazoa</taxon>
        <taxon>Spiralia</taxon>
        <taxon>Gnathifera</taxon>
        <taxon>Rotifera</taxon>
        <taxon>Eurotatoria</taxon>
        <taxon>Monogononta</taxon>
        <taxon>Pseudotrocha</taxon>
        <taxon>Ploima</taxon>
        <taxon>Brachionidae</taxon>
        <taxon>Brachionus</taxon>
    </lineage>
</organism>
<evidence type="ECO:0000313" key="2">
    <source>
        <dbReference type="Proteomes" id="UP000276133"/>
    </source>
</evidence>
<protein>
    <recommendedName>
        <fullName evidence="3">MULE transposase domain-containing protein</fullName>
    </recommendedName>
</protein>